<feature type="region of interest" description="Disordered" evidence="10">
    <location>
        <begin position="715"/>
        <end position="969"/>
    </location>
</feature>
<feature type="compositionally biased region" description="Gly residues" evidence="10">
    <location>
        <begin position="762"/>
        <end position="772"/>
    </location>
</feature>
<comment type="similarity">
    <text evidence="3">Belongs to the MDM1 family.</text>
</comment>
<proteinExistence type="inferred from homology"/>
<feature type="compositionally biased region" description="Basic and acidic residues" evidence="10">
    <location>
        <begin position="438"/>
        <end position="449"/>
    </location>
</feature>
<dbReference type="PANTHER" id="PTHR32078">
    <property type="entry name" value="NUCLEAR PROTEIN MDM1"/>
    <property type="match status" value="1"/>
</dbReference>
<evidence type="ECO:0000256" key="4">
    <source>
        <dbReference type="ARBA" id="ARBA00013508"/>
    </source>
</evidence>
<evidence type="ECO:0000256" key="10">
    <source>
        <dbReference type="SAM" id="MobiDB-lite"/>
    </source>
</evidence>
<reference evidence="12" key="1">
    <citation type="submission" date="2013-03" db="EMBL/GenBank/DDBJ databases">
        <title>The Genome Sequence of Anopheles christyi ACHKN1017.</title>
        <authorList>
            <consortium name="The Broad Institute Genomics Platform"/>
            <person name="Neafsey D.E."/>
            <person name="Besansky N."/>
            <person name="Walker B."/>
            <person name="Young S.K."/>
            <person name="Zeng Q."/>
            <person name="Gargeya S."/>
            <person name="Fitzgerald M."/>
            <person name="Haas B."/>
            <person name="Abouelleil A."/>
            <person name="Allen A.W."/>
            <person name="Alvarado L."/>
            <person name="Arachchi H.M."/>
            <person name="Berlin A.M."/>
            <person name="Chapman S.B."/>
            <person name="Gainer-Dewar J."/>
            <person name="Goldberg J."/>
            <person name="Griggs A."/>
            <person name="Gujja S."/>
            <person name="Hansen M."/>
            <person name="Howarth C."/>
            <person name="Imamovic A."/>
            <person name="Ireland A."/>
            <person name="Larimer J."/>
            <person name="McCowan C."/>
            <person name="Murphy C."/>
            <person name="Pearson M."/>
            <person name="Poon T.W."/>
            <person name="Priest M."/>
            <person name="Roberts A."/>
            <person name="Saif S."/>
            <person name="Shea T."/>
            <person name="Sisk P."/>
            <person name="Sykes S."/>
            <person name="Wortman J."/>
            <person name="Nusbaum C."/>
            <person name="Birren B."/>
        </authorList>
    </citation>
    <scope>NUCLEOTIDE SEQUENCE [LARGE SCALE GENOMIC DNA]</scope>
    <source>
        <strain evidence="12">ACHKN1017</strain>
    </source>
</reference>
<feature type="compositionally biased region" description="Low complexity" evidence="10">
    <location>
        <begin position="594"/>
        <end position="607"/>
    </location>
</feature>
<feature type="region of interest" description="Disordered" evidence="10">
    <location>
        <begin position="149"/>
        <end position="227"/>
    </location>
</feature>
<keyword evidence="6" id="KW-0493">Microtubule</keyword>
<protein>
    <recommendedName>
        <fullName evidence="4">Nuclear protein MDM1</fullName>
    </recommendedName>
</protein>
<evidence type="ECO:0000256" key="8">
    <source>
        <dbReference type="ARBA" id="ARBA00023242"/>
    </source>
</evidence>
<dbReference type="AlphaFoldDB" id="A0A182JQ65"/>
<reference evidence="11" key="2">
    <citation type="submission" date="2020-05" db="UniProtKB">
        <authorList>
            <consortium name="EnsemblMetazoa"/>
        </authorList>
    </citation>
    <scope>IDENTIFICATION</scope>
    <source>
        <strain evidence="11">ACHKN1017</strain>
    </source>
</reference>
<evidence type="ECO:0000313" key="11">
    <source>
        <dbReference type="EnsemblMetazoa" id="ACHR000649-PA"/>
    </source>
</evidence>
<dbReference type="PANTHER" id="PTHR32078:SF1">
    <property type="entry name" value="NUCLEAR PROTEIN MDM1"/>
    <property type="match status" value="1"/>
</dbReference>
<dbReference type="EnsemblMetazoa" id="ACHR000649-RA">
    <property type="protein sequence ID" value="ACHR000649-PA"/>
    <property type="gene ID" value="ACHR000649"/>
</dbReference>
<evidence type="ECO:0000256" key="6">
    <source>
        <dbReference type="ARBA" id="ARBA00022701"/>
    </source>
</evidence>
<dbReference type="GO" id="GO:0008017">
    <property type="term" value="F:microtubule binding"/>
    <property type="evidence" value="ECO:0007669"/>
    <property type="project" value="InterPro"/>
</dbReference>
<dbReference type="GO" id="GO:0005634">
    <property type="term" value="C:nucleus"/>
    <property type="evidence" value="ECO:0007669"/>
    <property type="project" value="UniProtKB-SubCell"/>
</dbReference>
<dbReference type="VEuPathDB" id="VectorBase:ACHR000649"/>
<comment type="function">
    <text evidence="9">Microtubule-binding protein that negatively regulates centriole duplication. Binds to and stabilizes microtubules.</text>
</comment>
<name>A0A182JQ65_9DIPT</name>
<feature type="compositionally biased region" description="Polar residues" evidence="10">
    <location>
        <begin position="623"/>
        <end position="632"/>
    </location>
</feature>
<feature type="compositionally biased region" description="Polar residues" evidence="10">
    <location>
        <begin position="914"/>
        <end position="936"/>
    </location>
</feature>
<accession>A0A182JQ65</accession>
<evidence type="ECO:0000256" key="3">
    <source>
        <dbReference type="ARBA" id="ARBA00010494"/>
    </source>
</evidence>
<dbReference type="Proteomes" id="UP000075881">
    <property type="component" value="Unassembled WGS sequence"/>
</dbReference>
<keyword evidence="5" id="KW-0963">Cytoplasm</keyword>
<dbReference type="GO" id="GO:0046600">
    <property type="term" value="P:negative regulation of centriole replication"/>
    <property type="evidence" value="ECO:0007669"/>
    <property type="project" value="InterPro"/>
</dbReference>
<feature type="compositionally biased region" description="Basic and acidic residues" evidence="10">
    <location>
        <begin position="853"/>
        <end position="865"/>
    </location>
</feature>
<feature type="compositionally biased region" description="Low complexity" evidence="10">
    <location>
        <begin position="732"/>
        <end position="749"/>
    </location>
</feature>
<evidence type="ECO:0000256" key="9">
    <source>
        <dbReference type="ARBA" id="ARBA00045771"/>
    </source>
</evidence>
<organism evidence="11 12">
    <name type="scientific">Anopheles christyi</name>
    <dbReference type="NCBI Taxonomy" id="43041"/>
    <lineage>
        <taxon>Eukaryota</taxon>
        <taxon>Metazoa</taxon>
        <taxon>Ecdysozoa</taxon>
        <taxon>Arthropoda</taxon>
        <taxon>Hexapoda</taxon>
        <taxon>Insecta</taxon>
        <taxon>Pterygota</taxon>
        <taxon>Neoptera</taxon>
        <taxon>Endopterygota</taxon>
        <taxon>Diptera</taxon>
        <taxon>Nematocera</taxon>
        <taxon>Culicoidea</taxon>
        <taxon>Culicidae</taxon>
        <taxon>Anophelinae</taxon>
        <taxon>Anopheles</taxon>
    </lineage>
</organism>
<evidence type="ECO:0000256" key="7">
    <source>
        <dbReference type="ARBA" id="ARBA00023212"/>
    </source>
</evidence>
<sequence>STDRPTDRPKPESPKYRWKIDTDPKCEPCPFAQHLQGSAVLYKVIQQKPGFMIGSFWNLCRACPSMPVDKLHSEYRSTYRWHEYTGGPDVVRKPPVPNQFASSKADHFFSKSTEDEKFIEASINEPPLPRRKKCPELAYRTNEFLATRGKNETIGNDRIDAGATTHTRARSEERGTPSRRSKSEGPPAGVANGRLPTGTGYANGTIEPPPASNAGRALEQAGESSTSGLFKKTITKLSTEYRLQFVWPHVRRAIRAAGAHGAAGDGDGADTIDAPPRKSLSMGALKAAQIGAAGGGTIASVHKKRTTNEREATATELEPLVNDCETSMEKSQQPNENRRGEMARVVEQKIKALRVEKEKFGFEPEAGDISRAQANSGIDNAWYKEVLELRKKAGEYRNRGWGVEMNPELFTKQVELWDQVSRRSSLSALSLASSVRPITKEEKEKENNKKSSPTKTSARGARVPGSARPVEACKAPLPDGLNFSAVTRSRKDAIRHHLERTTGPDVEEGALLPSPTREKLMPTIPRSKADSPQRGSPQKTALSRHGSPQKSSPQKSSPKKMSSKGRSQSVGPAVATDATVPVIAGGSPKRQMRSGSTVAASTASSAAKTHKKTPTSATAPIIGQNQHLAQQQPERRPRPTSLSTTNHSRSKSSTLPTSRLHAPHSSTLTNLTNNNHLPNASPSSSAATMAASMIASTTSSSTLANATAARAKLTLATGSAKRQPGSVRSVKPPTSLASDSSAPSSASSTLRKKQRMAAVSEDGGGTAGGGSSGNARSVESDKKIPTGSVEDADKESAPTVVPPPEILEQIIKSPPEPTRVKSPEQIIMRSPDPVNWTVPLDTGKTFTVTQNVREGDPMIRPHSEIKASTPVEQPPPPPQSAPPELSEQSKMPNTKLEPSSIKESEDEDDDLPRSKSSVASSVNPTSMAISEPMTVSQPPPPSSHATAALIRDDAKDDGSAASGDAQLMDGTVSVPSVSASEPVRYDKPVAGSTLRCLEDPTFDSDINSPLGNRTVATEVLDKARDRFDRFWGNPNEKPEES</sequence>
<dbReference type="GO" id="GO:0005874">
    <property type="term" value="C:microtubule"/>
    <property type="evidence" value="ECO:0007669"/>
    <property type="project" value="UniProtKB-KW"/>
</dbReference>
<feature type="compositionally biased region" description="Low complexity" evidence="10">
    <location>
        <begin position="663"/>
        <end position="684"/>
    </location>
</feature>
<evidence type="ECO:0000256" key="5">
    <source>
        <dbReference type="ARBA" id="ARBA00022490"/>
    </source>
</evidence>
<evidence type="ECO:0000313" key="12">
    <source>
        <dbReference type="Proteomes" id="UP000075881"/>
    </source>
</evidence>
<evidence type="ECO:0000256" key="2">
    <source>
        <dbReference type="ARBA" id="ARBA00004123"/>
    </source>
</evidence>
<dbReference type="Pfam" id="PF15501">
    <property type="entry name" value="MDM1"/>
    <property type="match status" value="2"/>
</dbReference>
<dbReference type="InterPro" id="IPR029136">
    <property type="entry name" value="MDM1"/>
</dbReference>
<keyword evidence="12" id="KW-1185">Reference proteome</keyword>
<keyword evidence="8" id="KW-0539">Nucleus</keyword>
<keyword evidence="7" id="KW-0206">Cytoskeleton</keyword>
<evidence type="ECO:0000256" key="1">
    <source>
        <dbReference type="ARBA" id="ARBA00004114"/>
    </source>
</evidence>
<comment type="subcellular location">
    <subcellularLocation>
        <location evidence="1">Cytoplasm</location>
        <location evidence="1">Cytoskeleton</location>
        <location evidence="1">Microtubule organizing center</location>
        <location evidence="1">Centrosome</location>
        <location evidence="1">Centriole</location>
    </subcellularLocation>
    <subcellularLocation>
        <location evidence="2">Nucleus</location>
    </subcellularLocation>
</comment>
<feature type="compositionally biased region" description="Basic and acidic residues" evidence="10">
    <location>
        <begin position="489"/>
        <end position="502"/>
    </location>
</feature>
<feature type="compositionally biased region" description="Pro residues" evidence="10">
    <location>
        <begin position="872"/>
        <end position="881"/>
    </location>
</feature>
<feature type="compositionally biased region" description="Basic and acidic residues" evidence="10">
    <location>
        <begin position="149"/>
        <end position="160"/>
    </location>
</feature>
<feature type="region of interest" description="Disordered" evidence="10">
    <location>
        <begin position="428"/>
        <end position="684"/>
    </location>
</feature>
<feature type="compositionally biased region" description="Polar residues" evidence="10">
    <location>
        <begin position="640"/>
        <end position="657"/>
    </location>
</feature>
<dbReference type="GO" id="GO:0005814">
    <property type="term" value="C:centriole"/>
    <property type="evidence" value="ECO:0007669"/>
    <property type="project" value="UniProtKB-SubCell"/>
</dbReference>